<organism evidence="1 2">
    <name type="scientific">Paraburkholderia rhynchosiae</name>
    <dbReference type="NCBI Taxonomy" id="487049"/>
    <lineage>
        <taxon>Bacteria</taxon>
        <taxon>Pseudomonadati</taxon>
        <taxon>Pseudomonadota</taxon>
        <taxon>Betaproteobacteria</taxon>
        <taxon>Burkholderiales</taxon>
        <taxon>Burkholderiaceae</taxon>
        <taxon>Paraburkholderia</taxon>
    </lineage>
</organism>
<comment type="caution">
    <text evidence="1">The sequence shown here is derived from an EMBL/GenBank/DDBJ whole genome shotgun (WGS) entry which is preliminary data.</text>
</comment>
<keyword evidence="2" id="KW-1185">Reference proteome</keyword>
<gene>
    <name evidence="1" type="ORF">PQR01_02730</name>
</gene>
<proteinExistence type="predicted"/>
<dbReference type="EMBL" id="JAQQDW010000003">
    <property type="protein sequence ID" value="MFM0102434.1"/>
    <property type="molecule type" value="Genomic_DNA"/>
</dbReference>
<evidence type="ECO:0000313" key="2">
    <source>
        <dbReference type="Proteomes" id="UP001629235"/>
    </source>
</evidence>
<reference evidence="1 2" key="1">
    <citation type="journal article" date="2024" name="Chem. Sci.">
        <title>Discovery of megapolipeptins by genome mining of a Burkholderiales bacteria collection.</title>
        <authorList>
            <person name="Paulo B.S."/>
            <person name="Recchia M.J.J."/>
            <person name="Lee S."/>
            <person name="Fergusson C.H."/>
            <person name="Romanowski S.B."/>
            <person name="Hernandez A."/>
            <person name="Krull N."/>
            <person name="Liu D.Y."/>
            <person name="Cavanagh H."/>
            <person name="Bos A."/>
            <person name="Gray C.A."/>
            <person name="Murphy B.T."/>
            <person name="Linington R.G."/>
            <person name="Eustaquio A.S."/>
        </authorList>
    </citation>
    <scope>NUCLEOTIDE SEQUENCE [LARGE SCALE GENOMIC DNA]</scope>
    <source>
        <strain evidence="1 2">RL18-126-BIB-B</strain>
    </source>
</reference>
<protein>
    <submittedName>
        <fullName evidence="1">Tetratricopeptide repeat protein</fullName>
    </submittedName>
</protein>
<accession>A0ACC7N550</accession>
<evidence type="ECO:0000313" key="1">
    <source>
        <dbReference type="EMBL" id="MFM0102434.1"/>
    </source>
</evidence>
<sequence length="1008" mass="109322">MNVKTSDDCIGVHANHPLSNQFVVIGYKDGAVSAIPKDLFRNGRDEAVEVDSLQIGRCSMLGAGSIVKCGEGVQRLVIGKHVAGGLRLRFLLSDPQSTHTLCAVPFGPPGFGIDDAPAPNYPDTVIHHDVSIGDEAMVLGGSVIASGCVIGVRSIVPPHFRGEPFGIYEGSPARLTGFRFSESVREKLLQLAWWDMPLDWLKQHRKAFLIDLAADEGRALDVLAELQQAKDDAMRATHPAAGPVADAPQPNSNAGEVSYAAPAAQLDAPGIVDPASAAGATPADALTADEAEALVNEFVATLNALSTLGQHQQAEAVARQMTAIFPTLGFGWKALGEALLQQGLADQALAPLQRASELSPSDHAAASPKAPHPEATSTPAQAPGASETAETVVTPRARKQAAAAPQMAETKRLATLFNSGRMAEAAVFAQGVANRYPRHPLGWKMLGLALRAQGQAGEATDQLRKAIELAPEDHEVMLVLAELLKEQGRVAEAEQAYRRLIALKPDHALAHNMLGQTLYWQFRLDEAEAVFRRTLEFAPGNARTLNDLGLMLQLQGRLAEAEDAFHRALAIDPDYDTARSNLLFCLSHSDDVDPDDLTKQHCAFGECLERKLRAQCKRHTNSRNPQRSLRVGFVSGDLFEHAVASFLEPLLVHLARDPGLTLYAYYNHSIVDDVSARLRSHFHNWASVYRMSDTALAEQIRADGIDILIDLSGHTGRNRLRTFARKPAPIQASWLGYPATTGMTTIDYYFADPLFVPPGESERQFSEKIVYLPAVAPFAPSETAPAVNTLPALANRYITFGSFNRLNKLRPAVIGLWAEVLHAVPTARMLVGGLPDEARNMVAEMFAQHRIERDRLVFRARSNLQVYLEQHREVDLCLDTFPYGGGTTTLNAAWMGVPTLTLPGRTAPARQGATIMSGLGLEAFIASDPADFFAKGVHWANDPAQLAELRNGMRERCAASAYFQPEVVVAAMSRALRLMWERWCTGEAPVSFDAQLPADWQQPVAAGA</sequence>
<dbReference type="Proteomes" id="UP001629235">
    <property type="component" value="Unassembled WGS sequence"/>
</dbReference>
<name>A0ACC7N550_9BURK</name>